<protein>
    <recommendedName>
        <fullName evidence="3">N-acetyltransferase domain-containing protein</fullName>
    </recommendedName>
</protein>
<dbReference type="EMBL" id="KV454211">
    <property type="protein sequence ID" value="ODQ58984.1"/>
    <property type="molecule type" value="Genomic_DNA"/>
</dbReference>
<evidence type="ECO:0000313" key="5">
    <source>
        <dbReference type="Proteomes" id="UP000094112"/>
    </source>
</evidence>
<dbReference type="PANTHER" id="PTHR10545">
    <property type="entry name" value="DIAMINE N-ACETYLTRANSFERASE"/>
    <property type="match status" value="1"/>
</dbReference>
<dbReference type="GO" id="GO:0008080">
    <property type="term" value="F:N-acetyltransferase activity"/>
    <property type="evidence" value="ECO:0007669"/>
    <property type="project" value="TreeGrafter"/>
</dbReference>
<dbReference type="PANTHER" id="PTHR10545:SF29">
    <property type="entry name" value="GH14572P-RELATED"/>
    <property type="match status" value="1"/>
</dbReference>
<dbReference type="Pfam" id="PF00583">
    <property type="entry name" value="Acetyltransf_1"/>
    <property type="match status" value="1"/>
</dbReference>
<dbReference type="InterPro" id="IPR016181">
    <property type="entry name" value="Acyl_CoA_acyltransferase"/>
</dbReference>
<feature type="domain" description="N-acetyltransferase" evidence="3">
    <location>
        <begin position="3"/>
        <end position="152"/>
    </location>
</feature>
<accession>A0A1E3P1B7</accession>
<keyword evidence="5" id="KW-1185">Reference proteome</keyword>
<evidence type="ECO:0000256" key="1">
    <source>
        <dbReference type="ARBA" id="ARBA00022679"/>
    </source>
</evidence>
<dbReference type="RefSeq" id="XP_019038191.1">
    <property type="nucleotide sequence ID" value="XM_019185751.1"/>
</dbReference>
<dbReference type="Gene3D" id="3.40.630.30">
    <property type="match status" value="1"/>
</dbReference>
<evidence type="ECO:0000259" key="3">
    <source>
        <dbReference type="PROSITE" id="PS51186"/>
    </source>
</evidence>
<dbReference type="InterPro" id="IPR000182">
    <property type="entry name" value="GNAT_dom"/>
</dbReference>
<dbReference type="OrthoDB" id="7305308at2759"/>
<keyword evidence="1" id="KW-0808">Transferase</keyword>
<proteinExistence type="predicted"/>
<sequence length="152" mass="17370">MCATIRSVNDSDFDEWYRLSKTFLKANHNIDLSKEDAKETFERILDPKVKIWALLAINPETNQSIGFTNYLSLQQPYNPQERILLNGIYVDPDARLKGTGRRLIEAVYKAADELGTPDVYWNTDIDNHAAQLLYCKVGVKTGQLSYKRVLDG</sequence>
<dbReference type="PROSITE" id="PS51186">
    <property type="entry name" value="GNAT"/>
    <property type="match status" value="1"/>
</dbReference>
<evidence type="ECO:0000313" key="4">
    <source>
        <dbReference type="EMBL" id="ODQ58984.1"/>
    </source>
</evidence>
<organism evidence="4 5">
    <name type="scientific">Wickerhamomyces anomalus (strain ATCC 58044 / CBS 1984 / NCYC 433 / NRRL Y-366-8)</name>
    <name type="common">Yeast</name>
    <name type="synonym">Hansenula anomala</name>
    <dbReference type="NCBI Taxonomy" id="683960"/>
    <lineage>
        <taxon>Eukaryota</taxon>
        <taxon>Fungi</taxon>
        <taxon>Dikarya</taxon>
        <taxon>Ascomycota</taxon>
        <taxon>Saccharomycotina</taxon>
        <taxon>Saccharomycetes</taxon>
        <taxon>Phaffomycetales</taxon>
        <taxon>Wickerhamomycetaceae</taxon>
        <taxon>Wickerhamomyces</taxon>
    </lineage>
</organism>
<dbReference type="CDD" id="cd04301">
    <property type="entry name" value="NAT_SF"/>
    <property type="match status" value="1"/>
</dbReference>
<gene>
    <name evidence="4" type="ORF">WICANDRAFT_84656</name>
</gene>
<reference evidence="4 5" key="1">
    <citation type="journal article" date="2016" name="Proc. Natl. Acad. Sci. U.S.A.">
        <title>Comparative genomics of biotechnologically important yeasts.</title>
        <authorList>
            <person name="Riley R."/>
            <person name="Haridas S."/>
            <person name="Wolfe K.H."/>
            <person name="Lopes M.R."/>
            <person name="Hittinger C.T."/>
            <person name="Goeker M."/>
            <person name="Salamov A.A."/>
            <person name="Wisecaver J.H."/>
            <person name="Long T.M."/>
            <person name="Calvey C.H."/>
            <person name="Aerts A.L."/>
            <person name="Barry K.W."/>
            <person name="Choi C."/>
            <person name="Clum A."/>
            <person name="Coughlan A.Y."/>
            <person name="Deshpande S."/>
            <person name="Douglass A.P."/>
            <person name="Hanson S.J."/>
            <person name="Klenk H.-P."/>
            <person name="LaButti K.M."/>
            <person name="Lapidus A."/>
            <person name="Lindquist E.A."/>
            <person name="Lipzen A.M."/>
            <person name="Meier-Kolthoff J.P."/>
            <person name="Ohm R.A."/>
            <person name="Otillar R.P."/>
            <person name="Pangilinan J.L."/>
            <person name="Peng Y."/>
            <person name="Rokas A."/>
            <person name="Rosa C.A."/>
            <person name="Scheuner C."/>
            <person name="Sibirny A.A."/>
            <person name="Slot J.C."/>
            <person name="Stielow J.B."/>
            <person name="Sun H."/>
            <person name="Kurtzman C.P."/>
            <person name="Blackwell M."/>
            <person name="Grigoriev I.V."/>
            <person name="Jeffries T.W."/>
        </authorList>
    </citation>
    <scope>NUCLEOTIDE SEQUENCE [LARGE SCALE GENOMIC DNA]</scope>
    <source>
        <strain evidence="5">ATCC 58044 / CBS 1984 / NCYC 433 / NRRL Y-366-8</strain>
    </source>
</reference>
<dbReference type="SUPFAM" id="SSF55729">
    <property type="entry name" value="Acyl-CoA N-acyltransferases (Nat)"/>
    <property type="match status" value="1"/>
</dbReference>
<dbReference type="GeneID" id="30202997"/>
<dbReference type="Proteomes" id="UP000094112">
    <property type="component" value="Unassembled WGS sequence"/>
</dbReference>
<dbReference type="AlphaFoldDB" id="A0A1E3P1B7"/>
<evidence type="ECO:0000256" key="2">
    <source>
        <dbReference type="ARBA" id="ARBA00023315"/>
    </source>
</evidence>
<name>A0A1E3P1B7_WICAA</name>
<dbReference type="InterPro" id="IPR051016">
    <property type="entry name" value="Diverse_Substrate_AcTransf"/>
</dbReference>
<dbReference type="STRING" id="683960.A0A1E3P1B7"/>
<keyword evidence="2" id="KW-0012">Acyltransferase</keyword>
<dbReference type="GO" id="GO:0005737">
    <property type="term" value="C:cytoplasm"/>
    <property type="evidence" value="ECO:0007669"/>
    <property type="project" value="TreeGrafter"/>
</dbReference>